<comment type="catalytic activity">
    <reaction evidence="7">
        <text>a 1-acyl-sn-glycero-3-phosphate + an acyl-CoA = a 1,2-diacyl-sn-glycero-3-phosphate + CoA</text>
        <dbReference type="Rhea" id="RHEA:19709"/>
        <dbReference type="ChEBI" id="CHEBI:57287"/>
        <dbReference type="ChEBI" id="CHEBI:57970"/>
        <dbReference type="ChEBI" id="CHEBI:58342"/>
        <dbReference type="ChEBI" id="CHEBI:58608"/>
        <dbReference type="EC" id="2.3.1.51"/>
    </reaction>
</comment>
<dbReference type="PANTHER" id="PTHR10434">
    <property type="entry name" value="1-ACYL-SN-GLYCEROL-3-PHOSPHATE ACYLTRANSFERASE"/>
    <property type="match status" value="1"/>
</dbReference>
<dbReference type="KEGG" id="bcoh:BC6307_10860"/>
<keyword evidence="8" id="KW-0812">Transmembrane</keyword>
<dbReference type="InterPro" id="IPR002123">
    <property type="entry name" value="Plipid/glycerol_acylTrfase"/>
</dbReference>
<evidence type="ECO:0000256" key="3">
    <source>
        <dbReference type="ARBA" id="ARBA00022516"/>
    </source>
</evidence>
<evidence type="ECO:0000256" key="8">
    <source>
        <dbReference type="SAM" id="Phobius"/>
    </source>
</evidence>
<dbReference type="SMART" id="SM00563">
    <property type="entry name" value="PlsC"/>
    <property type="match status" value="1"/>
</dbReference>
<evidence type="ECO:0000313" key="10">
    <source>
        <dbReference type="EMBL" id="AST91742.1"/>
    </source>
</evidence>
<organism evidence="10 11">
    <name type="scientific">Sutcliffiella cohnii</name>
    <dbReference type="NCBI Taxonomy" id="33932"/>
    <lineage>
        <taxon>Bacteria</taxon>
        <taxon>Bacillati</taxon>
        <taxon>Bacillota</taxon>
        <taxon>Bacilli</taxon>
        <taxon>Bacillales</taxon>
        <taxon>Bacillaceae</taxon>
        <taxon>Sutcliffiella</taxon>
    </lineage>
</organism>
<name>A0A223KQI1_9BACI</name>
<accession>A0A223KQI1</accession>
<dbReference type="GO" id="GO:0003841">
    <property type="term" value="F:1-acylglycerol-3-phosphate O-acyltransferase activity"/>
    <property type="evidence" value="ECO:0007669"/>
    <property type="project" value="UniProtKB-UniRule"/>
</dbReference>
<reference evidence="10 11" key="1">
    <citation type="submission" date="2016-12" db="EMBL/GenBank/DDBJ databases">
        <title>The whole genome sequencing and assembly of Bacillus cohnii DSM 6307T strain.</title>
        <authorList>
            <person name="Lee Y.-J."/>
            <person name="Yi H."/>
            <person name="Bahn Y.-S."/>
            <person name="Kim J.F."/>
            <person name="Lee D.-W."/>
        </authorList>
    </citation>
    <scope>NUCLEOTIDE SEQUENCE [LARGE SCALE GENOMIC DNA]</scope>
    <source>
        <strain evidence="10 11">DSM 6307</strain>
    </source>
</reference>
<keyword evidence="7" id="KW-1208">Phospholipid metabolism</keyword>
<dbReference type="RefSeq" id="WP_066419681.1">
    <property type="nucleotide sequence ID" value="NZ_CP018866.1"/>
</dbReference>
<gene>
    <name evidence="10" type="ORF">BC6307_10860</name>
</gene>
<keyword evidence="5 7" id="KW-0443">Lipid metabolism</keyword>
<comment type="similarity">
    <text evidence="2 7">Belongs to the 1-acyl-sn-glycerol-3-phosphate acyltransferase family.</text>
</comment>
<proteinExistence type="inferred from homology"/>
<keyword evidence="7" id="KW-0594">Phospholipid biosynthesis</keyword>
<sequence length="237" mass="26920">MSLLRTVWWFIFFFGYLLYSLPTLKKLKKLPHTLTEEEKREITHRLPKNWAKNLVQLTRTKVSVSGEDNIPPGPVLLVSNHQGNFDVPILLGYINKPFGFISKIEVKKIPLISRWMEVMECVFLDRTDRRKAIMSIRDGVEKMKAGNSIVLFPEGTRSKGSKMNEFKTGGLRLAIDSKVPIVPIKISGSYVIMEKSKWGFQPGNVSVVIGEPITLPEGKIDSKELAVQLQNVIEQLK</sequence>
<keyword evidence="8" id="KW-1133">Transmembrane helix</keyword>
<keyword evidence="6 7" id="KW-0012">Acyltransferase</keyword>
<feature type="transmembrane region" description="Helical" evidence="8">
    <location>
        <begin position="6"/>
        <end position="24"/>
    </location>
</feature>
<feature type="domain" description="Phospholipid/glycerol acyltransferase" evidence="9">
    <location>
        <begin position="75"/>
        <end position="189"/>
    </location>
</feature>
<evidence type="ECO:0000256" key="2">
    <source>
        <dbReference type="ARBA" id="ARBA00008655"/>
    </source>
</evidence>
<dbReference type="PANTHER" id="PTHR10434:SF64">
    <property type="entry name" value="1-ACYL-SN-GLYCEROL-3-PHOSPHATE ACYLTRANSFERASE-RELATED"/>
    <property type="match status" value="1"/>
</dbReference>
<dbReference type="GO" id="GO:0016020">
    <property type="term" value="C:membrane"/>
    <property type="evidence" value="ECO:0007669"/>
    <property type="project" value="InterPro"/>
</dbReference>
<evidence type="ECO:0000256" key="7">
    <source>
        <dbReference type="RuleBase" id="RU361267"/>
    </source>
</evidence>
<comment type="pathway">
    <text evidence="1">Lipid metabolism.</text>
</comment>
<keyword evidence="4 7" id="KW-0808">Transferase</keyword>
<evidence type="ECO:0000256" key="1">
    <source>
        <dbReference type="ARBA" id="ARBA00005189"/>
    </source>
</evidence>
<dbReference type="CDD" id="cd07989">
    <property type="entry name" value="LPLAT_AGPAT-like"/>
    <property type="match status" value="1"/>
</dbReference>
<dbReference type="NCBIfam" id="TIGR00530">
    <property type="entry name" value="AGP_acyltrn"/>
    <property type="match status" value="1"/>
</dbReference>
<dbReference type="SUPFAM" id="SSF69593">
    <property type="entry name" value="Glycerol-3-phosphate (1)-acyltransferase"/>
    <property type="match status" value="1"/>
</dbReference>
<dbReference type="EMBL" id="CP018866">
    <property type="protein sequence ID" value="AST91742.1"/>
    <property type="molecule type" value="Genomic_DNA"/>
</dbReference>
<evidence type="ECO:0000256" key="4">
    <source>
        <dbReference type="ARBA" id="ARBA00022679"/>
    </source>
</evidence>
<keyword evidence="11" id="KW-1185">Reference proteome</keyword>
<comment type="domain">
    <text evidence="7">The HXXXXD motif is essential for acyltransferase activity and may constitute the binding site for the phosphate moiety of the glycerol-3-phosphate.</text>
</comment>
<evidence type="ECO:0000256" key="6">
    <source>
        <dbReference type="ARBA" id="ARBA00023315"/>
    </source>
</evidence>
<dbReference type="GO" id="GO:0006654">
    <property type="term" value="P:phosphatidic acid biosynthetic process"/>
    <property type="evidence" value="ECO:0007669"/>
    <property type="project" value="TreeGrafter"/>
</dbReference>
<evidence type="ECO:0000259" key="9">
    <source>
        <dbReference type="SMART" id="SM00563"/>
    </source>
</evidence>
<dbReference type="Pfam" id="PF01553">
    <property type="entry name" value="Acyltransferase"/>
    <property type="match status" value="1"/>
</dbReference>
<dbReference type="STRING" id="1314751.GCA_001591425_03786"/>
<evidence type="ECO:0000313" key="11">
    <source>
        <dbReference type="Proteomes" id="UP000215224"/>
    </source>
</evidence>
<dbReference type="AlphaFoldDB" id="A0A223KQI1"/>
<keyword evidence="8" id="KW-0472">Membrane</keyword>
<keyword evidence="3 7" id="KW-0444">Lipid biosynthesis</keyword>
<dbReference type="Proteomes" id="UP000215224">
    <property type="component" value="Chromosome"/>
</dbReference>
<dbReference type="EC" id="2.3.1.51" evidence="7"/>
<dbReference type="InterPro" id="IPR004552">
    <property type="entry name" value="AGP_acyltrans"/>
</dbReference>
<protein>
    <recommendedName>
        <fullName evidence="7">1-acyl-sn-glycerol-3-phosphate acyltransferase</fullName>
        <ecNumber evidence="7">2.3.1.51</ecNumber>
    </recommendedName>
</protein>
<evidence type="ECO:0000256" key="5">
    <source>
        <dbReference type="ARBA" id="ARBA00023098"/>
    </source>
</evidence>